<proteinExistence type="predicted"/>
<accession>A0A2V1D2K2</accession>
<evidence type="ECO:0000256" key="1">
    <source>
        <dbReference type="SAM" id="MobiDB-lite"/>
    </source>
</evidence>
<feature type="compositionally biased region" description="Basic and acidic residues" evidence="1">
    <location>
        <begin position="209"/>
        <end position="227"/>
    </location>
</feature>
<keyword evidence="3" id="KW-1185">Reference proteome</keyword>
<name>A0A2V1D2K2_9PLEO</name>
<organism evidence="2 3">
    <name type="scientific">Periconia macrospinosa</name>
    <dbReference type="NCBI Taxonomy" id="97972"/>
    <lineage>
        <taxon>Eukaryota</taxon>
        <taxon>Fungi</taxon>
        <taxon>Dikarya</taxon>
        <taxon>Ascomycota</taxon>
        <taxon>Pezizomycotina</taxon>
        <taxon>Dothideomycetes</taxon>
        <taxon>Pleosporomycetidae</taxon>
        <taxon>Pleosporales</taxon>
        <taxon>Massarineae</taxon>
        <taxon>Periconiaceae</taxon>
        <taxon>Periconia</taxon>
    </lineage>
</organism>
<sequence length="253" mass="28830">MSRGFIIENWIPRIRLPRLSARSRFPNPGENILQNPKQAFKKCGPNSSKPRCKIISKQHILRHMQGIRWSSPAMSYPQLVHGRGCITFSVPSHRVLRKIEHHSDDETNLRKQALGKSLGLRMEELAALLEKYDCDLSPIKDQSEVRVRLYLPKQPPTPPPARPLPPTPKPPTYHGPSQSSSEPIPAARPRYVVHEPGVDGNVTVLPPDVAKKETQDRNSNASRERVGSSRKKYERKTWKLRCGRFRLPTIVEE</sequence>
<dbReference type="EMBL" id="KZ805854">
    <property type="protein sequence ID" value="PVH91494.1"/>
    <property type="molecule type" value="Genomic_DNA"/>
</dbReference>
<feature type="region of interest" description="Disordered" evidence="1">
    <location>
        <begin position="151"/>
        <end position="184"/>
    </location>
</feature>
<evidence type="ECO:0000313" key="2">
    <source>
        <dbReference type="EMBL" id="PVH91494.1"/>
    </source>
</evidence>
<dbReference type="Proteomes" id="UP000244855">
    <property type="component" value="Unassembled WGS sequence"/>
</dbReference>
<gene>
    <name evidence="2" type="ORF">DM02DRAFT_340240</name>
</gene>
<feature type="compositionally biased region" description="Pro residues" evidence="1">
    <location>
        <begin position="153"/>
        <end position="173"/>
    </location>
</feature>
<evidence type="ECO:0000313" key="3">
    <source>
        <dbReference type="Proteomes" id="UP000244855"/>
    </source>
</evidence>
<reference evidence="2 3" key="1">
    <citation type="journal article" date="2018" name="Sci. Rep.">
        <title>Comparative genomics provides insights into the lifestyle and reveals functional heterogeneity of dark septate endophytic fungi.</title>
        <authorList>
            <person name="Knapp D.G."/>
            <person name="Nemeth J.B."/>
            <person name="Barry K."/>
            <person name="Hainaut M."/>
            <person name="Henrissat B."/>
            <person name="Johnson J."/>
            <person name="Kuo A."/>
            <person name="Lim J.H.P."/>
            <person name="Lipzen A."/>
            <person name="Nolan M."/>
            <person name="Ohm R.A."/>
            <person name="Tamas L."/>
            <person name="Grigoriev I.V."/>
            <person name="Spatafora J.W."/>
            <person name="Nagy L.G."/>
            <person name="Kovacs G.M."/>
        </authorList>
    </citation>
    <scope>NUCLEOTIDE SEQUENCE [LARGE SCALE GENOMIC DNA]</scope>
    <source>
        <strain evidence="2 3">DSE2036</strain>
    </source>
</reference>
<feature type="region of interest" description="Disordered" evidence="1">
    <location>
        <begin position="197"/>
        <end position="234"/>
    </location>
</feature>
<dbReference type="OrthoDB" id="3798901at2759"/>
<dbReference type="AlphaFoldDB" id="A0A2V1D2K2"/>
<protein>
    <submittedName>
        <fullName evidence="2">Uncharacterized protein</fullName>
    </submittedName>
</protein>